<sequence length="144" mass="15572">MTPSSLLFAFTISWLVCGQAFAQQLLRTSTSWDGKGFSYPQGKAELTSVKLRLESGQQTPFHCHPVPTFGYVLSGQILVETADGNSTMMKAGESAVEVMRTLHRGTAIDGPAEIVVFYAGAQGIPTTLTAGKDEHQDCKKYIGR</sequence>
<dbReference type="InterPro" id="IPR011051">
    <property type="entry name" value="RmlC_Cupin_sf"/>
</dbReference>
<evidence type="ECO:0000256" key="1">
    <source>
        <dbReference type="SAM" id="SignalP"/>
    </source>
</evidence>
<evidence type="ECO:0000259" key="2">
    <source>
        <dbReference type="Pfam" id="PF07883"/>
    </source>
</evidence>
<dbReference type="SUPFAM" id="SSF51182">
    <property type="entry name" value="RmlC-like cupins"/>
    <property type="match status" value="1"/>
</dbReference>
<gene>
    <name evidence="3" type="ORF">FE810_08520</name>
</gene>
<evidence type="ECO:0000313" key="4">
    <source>
        <dbReference type="Proteomes" id="UP000307790"/>
    </source>
</evidence>
<proteinExistence type="predicted"/>
<keyword evidence="1" id="KW-0732">Signal</keyword>
<dbReference type="Gene3D" id="2.60.120.10">
    <property type="entry name" value="Jelly Rolls"/>
    <property type="match status" value="1"/>
</dbReference>
<dbReference type="Pfam" id="PF07883">
    <property type="entry name" value="Cupin_2"/>
    <property type="match status" value="1"/>
</dbReference>
<dbReference type="Proteomes" id="UP000307790">
    <property type="component" value="Unassembled WGS sequence"/>
</dbReference>
<evidence type="ECO:0000313" key="3">
    <source>
        <dbReference type="EMBL" id="TLU65322.1"/>
    </source>
</evidence>
<feature type="chain" id="PRO_5024343422" evidence="1">
    <location>
        <begin position="23"/>
        <end position="144"/>
    </location>
</feature>
<comment type="caution">
    <text evidence="3">The sequence shown here is derived from an EMBL/GenBank/DDBJ whole genome shotgun (WGS) entry which is preliminary data.</text>
</comment>
<dbReference type="InterPro" id="IPR014710">
    <property type="entry name" value="RmlC-like_jellyroll"/>
</dbReference>
<keyword evidence="4" id="KW-1185">Reference proteome</keyword>
<dbReference type="CDD" id="cd02236">
    <property type="entry name" value="cupin_CV2614-like"/>
    <property type="match status" value="1"/>
</dbReference>
<reference evidence="3 4" key="1">
    <citation type="submission" date="2019-05" db="EMBL/GenBank/DDBJ databases">
        <title>Genome sequences of Thalassotalea litorea 1K03283.</title>
        <authorList>
            <person name="Zhang D."/>
        </authorList>
    </citation>
    <scope>NUCLEOTIDE SEQUENCE [LARGE SCALE GENOMIC DNA]</scope>
    <source>
        <strain evidence="3 4">MCCC 1K03283</strain>
    </source>
</reference>
<feature type="domain" description="Cupin type-2" evidence="2">
    <location>
        <begin position="52"/>
        <end position="117"/>
    </location>
</feature>
<dbReference type="AlphaFoldDB" id="A0A5R9IJ51"/>
<dbReference type="OrthoDB" id="287220at2"/>
<organism evidence="3 4">
    <name type="scientific">Thalassotalea litorea</name>
    <dbReference type="NCBI Taxonomy" id="2020715"/>
    <lineage>
        <taxon>Bacteria</taxon>
        <taxon>Pseudomonadati</taxon>
        <taxon>Pseudomonadota</taxon>
        <taxon>Gammaproteobacteria</taxon>
        <taxon>Alteromonadales</taxon>
        <taxon>Colwelliaceae</taxon>
        <taxon>Thalassotalea</taxon>
    </lineage>
</organism>
<protein>
    <submittedName>
        <fullName evidence="3">Cupin domain-containing protein</fullName>
    </submittedName>
</protein>
<dbReference type="InterPro" id="IPR013096">
    <property type="entry name" value="Cupin_2"/>
</dbReference>
<name>A0A5R9IJ51_9GAMM</name>
<dbReference type="EMBL" id="VCBC01000007">
    <property type="protein sequence ID" value="TLU65322.1"/>
    <property type="molecule type" value="Genomic_DNA"/>
</dbReference>
<feature type="signal peptide" evidence="1">
    <location>
        <begin position="1"/>
        <end position="22"/>
    </location>
</feature>
<dbReference type="RefSeq" id="WP_138319625.1">
    <property type="nucleotide sequence ID" value="NZ_VCBC01000007.1"/>
</dbReference>
<accession>A0A5R9IJ51</accession>